<evidence type="ECO:0000256" key="1">
    <source>
        <dbReference type="SAM" id="Phobius"/>
    </source>
</evidence>
<reference evidence="3" key="1">
    <citation type="submission" date="2014-04" db="EMBL/GenBank/DDBJ databases">
        <title>Evolutionary Origins and Diversification of the Mycorrhizal Mutualists.</title>
        <authorList>
            <consortium name="DOE Joint Genome Institute"/>
            <consortium name="Mycorrhizal Genomics Consortium"/>
            <person name="Kohler A."/>
            <person name="Kuo A."/>
            <person name="Nagy L.G."/>
            <person name="Floudas D."/>
            <person name="Copeland A."/>
            <person name="Barry K.W."/>
            <person name="Cichocki N."/>
            <person name="Veneault-Fourrey C."/>
            <person name="LaButti K."/>
            <person name="Lindquist E.A."/>
            <person name="Lipzen A."/>
            <person name="Lundell T."/>
            <person name="Morin E."/>
            <person name="Murat C."/>
            <person name="Riley R."/>
            <person name="Ohm R."/>
            <person name="Sun H."/>
            <person name="Tunlid A."/>
            <person name="Henrissat B."/>
            <person name="Grigoriev I.V."/>
            <person name="Hibbett D.S."/>
            <person name="Martin F."/>
        </authorList>
    </citation>
    <scope>NUCLEOTIDE SEQUENCE [LARGE SCALE GENOMIC DNA]</scope>
    <source>
        <strain evidence="3">FD-334 SS-4</strain>
    </source>
</reference>
<sequence>MSSLKINDDSASVGLPACHGPPSRFFLFFGSPSTLSLVCCVLAALLLDFGPPSATFYPQSSPNAPTSNAEIQRRLGWALNQVLRHLSRPPQE</sequence>
<gene>
    <name evidence="2" type="ORF">HYPSUDRAFT_45031</name>
</gene>
<evidence type="ECO:0000313" key="2">
    <source>
        <dbReference type="EMBL" id="KJA18694.1"/>
    </source>
</evidence>
<keyword evidence="3" id="KW-1185">Reference proteome</keyword>
<evidence type="ECO:0000313" key="3">
    <source>
        <dbReference type="Proteomes" id="UP000054270"/>
    </source>
</evidence>
<keyword evidence="1" id="KW-0472">Membrane</keyword>
<accession>A0A0D2NIH8</accession>
<keyword evidence="1" id="KW-1133">Transmembrane helix</keyword>
<organism evidence="2 3">
    <name type="scientific">Hypholoma sublateritium (strain FD-334 SS-4)</name>
    <dbReference type="NCBI Taxonomy" id="945553"/>
    <lineage>
        <taxon>Eukaryota</taxon>
        <taxon>Fungi</taxon>
        <taxon>Dikarya</taxon>
        <taxon>Basidiomycota</taxon>
        <taxon>Agaricomycotina</taxon>
        <taxon>Agaricomycetes</taxon>
        <taxon>Agaricomycetidae</taxon>
        <taxon>Agaricales</taxon>
        <taxon>Agaricineae</taxon>
        <taxon>Strophariaceae</taxon>
        <taxon>Hypholoma</taxon>
    </lineage>
</organism>
<protein>
    <submittedName>
        <fullName evidence="2">Uncharacterized protein</fullName>
    </submittedName>
</protein>
<name>A0A0D2NIH8_HYPSF</name>
<feature type="transmembrane region" description="Helical" evidence="1">
    <location>
        <begin position="25"/>
        <end position="47"/>
    </location>
</feature>
<dbReference type="Proteomes" id="UP000054270">
    <property type="component" value="Unassembled WGS sequence"/>
</dbReference>
<keyword evidence="1" id="KW-0812">Transmembrane</keyword>
<dbReference type="EMBL" id="KN817586">
    <property type="protein sequence ID" value="KJA18694.1"/>
    <property type="molecule type" value="Genomic_DNA"/>
</dbReference>
<dbReference type="AlphaFoldDB" id="A0A0D2NIH8"/>
<proteinExistence type="predicted"/>